<name>A0ABN3Y170_9ENTE</name>
<evidence type="ECO:0000256" key="4">
    <source>
        <dbReference type="ARBA" id="ARBA00023163"/>
    </source>
</evidence>
<proteinExistence type="predicted"/>
<keyword evidence="3" id="KW-0805">Transcription regulation</keyword>
<evidence type="ECO:0000313" key="7">
    <source>
        <dbReference type="Proteomes" id="UP001501577"/>
    </source>
</evidence>
<evidence type="ECO:0000313" key="6">
    <source>
        <dbReference type="EMBL" id="GAA3012861.1"/>
    </source>
</evidence>
<dbReference type="PANTHER" id="PTHR32071">
    <property type="entry name" value="TRANSCRIPTIONAL REGULATORY PROTEIN"/>
    <property type="match status" value="1"/>
</dbReference>
<dbReference type="InterPro" id="IPR002078">
    <property type="entry name" value="Sigma_54_int"/>
</dbReference>
<evidence type="ECO:0000256" key="1">
    <source>
        <dbReference type="ARBA" id="ARBA00022741"/>
    </source>
</evidence>
<dbReference type="Gene3D" id="1.10.10.60">
    <property type="entry name" value="Homeodomain-like"/>
    <property type="match status" value="1"/>
</dbReference>
<dbReference type="InterPro" id="IPR010524">
    <property type="entry name" value="Sig_transdc_resp-reg_PrpR_N"/>
</dbReference>
<feature type="domain" description="Sigma-54 factor interaction" evidence="5">
    <location>
        <begin position="431"/>
        <end position="498"/>
    </location>
</feature>
<sequence length="578" mass="67134">MLKILAIAPYENLKKKFDQVSQKFDGIELTSYEGDLDNGVRLVKEEEDKFDIIISRGGTAKEIKSASKLPVIEVDISILDILRIIKMIENYTQYFVFVGYANITKQVEILSEVLDKQIDVMTITKQSEVPEIIAKVKENNYTLVIGDKITTRIAQEHELNAILIDSGEESITNAIEEAITMGTIFINQSNKQRYEEMILQNLNLTVFLFDPDENLIYANPSDETVKQLPLLKKIILKLKEQKKDKISSYEEYNHHLFYIEAILLKNGFLIYSKKEKLTFNKDQLFIKEAASSIENTKRNSSIFIGDDMKTLKKLLDKKVNLVFYGEKGTGKKSIKKIIMNREESKNYWTLNLNNHFTKNEWNSLFNSPNSIFYDENTTFFVEGICDTNITYLKDLISFIQQAPNRSNRWFFSLTINKNTKIALRTLLDASNILSFKIKPLRQRTEELGSIVSLYTYEFKTRHNKNIIGFEPSALDEMKNYSWPGNMEQLKKAVEKMVILTSNAFISKSTVQHYIKQSEAMYDEEKVLQSFDIHELRNKSLEEIKQLIIKRLLDDNNGNKTKTADELEISRSTLWRYLK</sequence>
<gene>
    <name evidence="6" type="ORF">GCM10019998_06340</name>
</gene>
<dbReference type="Gene3D" id="3.40.50.2300">
    <property type="match status" value="1"/>
</dbReference>
<dbReference type="Pfam" id="PF06506">
    <property type="entry name" value="PrpR_N"/>
    <property type="match status" value="1"/>
</dbReference>
<reference evidence="6 7" key="1">
    <citation type="journal article" date="2019" name="Int. J. Syst. Evol. Microbiol.">
        <title>The Global Catalogue of Microorganisms (GCM) 10K type strain sequencing project: providing services to taxonomists for standard genome sequencing and annotation.</title>
        <authorList>
            <consortium name="The Broad Institute Genomics Platform"/>
            <consortium name="The Broad Institute Genome Sequencing Center for Infectious Disease"/>
            <person name="Wu L."/>
            <person name="Ma J."/>
        </authorList>
    </citation>
    <scope>NUCLEOTIDE SEQUENCE [LARGE SCALE GENOMIC DNA]</scope>
    <source>
        <strain evidence="6 7">JCM 8736</strain>
    </source>
</reference>
<dbReference type="Pfam" id="PF02954">
    <property type="entry name" value="HTH_8"/>
    <property type="match status" value="1"/>
</dbReference>
<keyword evidence="4" id="KW-0804">Transcription</keyword>
<dbReference type="Pfam" id="PF25601">
    <property type="entry name" value="AAA_lid_14"/>
    <property type="match status" value="1"/>
</dbReference>
<organism evidence="6 7">
    <name type="scientific">Tetragenococcus solitarius</name>
    <dbReference type="NCBI Taxonomy" id="71453"/>
    <lineage>
        <taxon>Bacteria</taxon>
        <taxon>Bacillati</taxon>
        <taxon>Bacillota</taxon>
        <taxon>Bacilli</taxon>
        <taxon>Lactobacillales</taxon>
        <taxon>Enterococcaceae</taxon>
        <taxon>Tetragenococcus</taxon>
    </lineage>
</organism>
<evidence type="ECO:0000259" key="5">
    <source>
        <dbReference type="PROSITE" id="PS50045"/>
    </source>
</evidence>
<dbReference type="PROSITE" id="PS50045">
    <property type="entry name" value="SIGMA54_INTERACT_4"/>
    <property type="match status" value="1"/>
</dbReference>
<dbReference type="Gene3D" id="1.10.8.60">
    <property type="match status" value="1"/>
</dbReference>
<dbReference type="SUPFAM" id="SSF46689">
    <property type="entry name" value="Homeodomain-like"/>
    <property type="match status" value="1"/>
</dbReference>
<dbReference type="SUPFAM" id="SSF159800">
    <property type="entry name" value="PrpR receptor domain-like"/>
    <property type="match status" value="1"/>
</dbReference>
<protein>
    <recommendedName>
        <fullName evidence="5">Sigma-54 factor interaction domain-containing protein</fullName>
    </recommendedName>
</protein>
<dbReference type="RefSeq" id="WP_169792360.1">
    <property type="nucleotide sequence ID" value="NZ_BAAAXQ010000015.1"/>
</dbReference>
<dbReference type="SUPFAM" id="SSF52540">
    <property type="entry name" value="P-loop containing nucleoside triphosphate hydrolases"/>
    <property type="match status" value="1"/>
</dbReference>
<keyword evidence="2" id="KW-0067">ATP-binding</keyword>
<dbReference type="Gene3D" id="3.40.50.300">
    <property type="entry name" value="P-loop containing nucleotide triphosphate hydrolases"/>
    <property type="match status" value="1"/>
</dbReference>
<dbReference type="InterPro" id="IPR002197">
    <property type="entry name" value="HTH_Fis"/>
</dbReference>
<accession>A0ABN3Y170</accession>
<comment type="caution">
    <text evidence="6">The sequence shown here is derived from an EMBL/GenBank/DDBJ whole genome shotgun (WGS) entry which is preliminary data.</text>
</comment>
<evidence type="ECO:0000256" key="3">
    <source>
        <dbReference type="ARBA" id="ARBA00023015"/>
    </source>
</evidence>
<dbReference type="InterPro" id="IPR027417">
    <property type="entry name" value="P-loop_NTPase"/>
</dbReference>
<keyword evidence="7" id="KW-1185">Reference proteome</keyword>
<evidence type="ECO:0000256" key="2">
    <source>
        <dbReference type="ARBA" id="ARBA00022840"/>
    </source>
</evidence>
<dbReference type="EMBL" id="BAAAXQ010000015">
    <property type="protein sequence ID" value="GAA3012861.1"/>
    <property type="molecule type" value="Genomic_DNA"/>
</dbReference>
<dbReference type="InterPro" id="IPR009057">
    <property type="entry name" value="Homeodomain-like_sf"/>
</dbReference>
<keyword evidence="1" id="KW-0547">Nucleotide-binding</keyword>
<dbReference type="Gene3D" id="3.40.50.10660">
    <property type="entry name" value="PrpR receptor domain-like"/>
    <property type="match status" value="1"/>
</dbReference>
<dbReference type="Proteomes" id="UP001501577">
    <property type="component" value="Unassembled WGS sequence"/>
</dbReference>
<dbReference type="InterPro" id="IPR058031">
    <property type="entry name" value="AAA_lid_NorR"/>
</dbReference>